<evidence type="ECO:0000256" key="5">
    <source>
        <dbReference type="ARBA" id="ARBA00022598"/>
    </source>
</evidence>
<dbReference type="InterPro" id="IPR012340">
    <property type="entry name" value="NA-bd_OB-fold"/>
</dbReference>
<keyword evidence="10 13" id="KW-0648">Protein biosynthesis</keyword>
<evidence type="ECO:0000256" key="1">
    <source>
        <dbReference type="ARBA" id="ARBA00004496"/>
    </source>
</evidence>
<evidence type="ECO:0000313" key="16">
    <source>
        <dbReference type="EMBL" id="SCY99504.1"/>
    </source>
</evidence>
<keyword evidence="11 13" id="KW-0030">Aminoacyl-tRNA synthetase</keyword>
<feature type="binding site" evidence="13">
    <location>
        <position position="402"/>
    </location>
    <ligand>
        <name>Mg(2+)</name>
        <dbReference type="ChEBI" id="CHEBI:18420"/>
        <label>1</label>
    </ligand>
</feature>
<dbReference type="HAMAP" id="MF_00252">
    <property type="entry name" value="Lys_tRNA_synth_class2"/>
    <property type="match status" value="1"/>
</dbReference>
<dbReference type="FunFam" id="2.40.50.140:FF:000024">
    <property type="entry name" value="Lysine--tRNA ligase"/>
    <property type="match status" value="1"/>
</dbReference>
<dbReference type="PIRSF" id="PIRSF039101">
    <property type="entry name" value="LysRS2"/>
    <property type="match status" value="1"/>
</dbReference>
<dbReference type="OrthoDB" id="9801152at2"/>
<dbReference type="GO" id="GO:0000049">
    <property type="term" value="F:tRNA binding"/>
    <property type="evidence" value="ECO:0007669"/>
    <property type="project" value="TreeGrafter"/>
</dbReference>
<evidence type="ECO:0000256" key="7">
    <source>
        <dbReference type="ARBA" id="ARBA00022741"/>
    </source>
</evidence>
<dbReference type="PROSITE" id="PS50862">
    <property type="entry name" value="AA_TRNA_LIGASE_II"/>
    <property type="match status" value="1"/>
</dbReference>
<dbReference type="PANTHER" id="PTHR42918">
    <property type="entry name" value="LYSYL-TRNA SYNTHETASE"/>
    <property type="match status" value="1"/>
</dbReference>
<feature type="binding site" evidence="13">
    <location>
        <position position="409"/>
    </location>
    <ligand>
        <name>Mg(2+)</name>
        <dbReference type="ChEBI" id="CHEBI:18420"/>
        <label>1</label>
    </ligand>
</feature>
<reference evidence="16 17" key="1">
    <citation type="submission" date="2016-10" db="EMBL/GenBank/DDBJ databases">
        <authorList>
            <person name="de Groot N.N."/>
        </authorList>
    </citation>
    <scope>NUCLEOTIDE SEQUENCE [LARGE SCALE GENOMIC DNA]</scope>
    <source>
        <strain evidence="16 17">DSM 18978</strain>
    </source>
</reference>
<keyword evidence="4 13" id="KW-0963">Cytoplasm</keyword>
<dbReference type="EMBL" id="FMUS01000027">
    <property type="protein sequence ID" value="SCY99504.1"/>
    <property type="molecule type" value="Genomic_DNA"/>
</dbReference>
<dbReference type="SUPFAM" id="SSF55681">
    <property type="entry name" value="Class II aaRS and biotin synthetases"/>
    <property type="match status" value="1"/>
</dbReference>
<keyword evidence="7 13" id="KW-0547">Nucleotide-binding</keyword>
<proteinExistence type="inferred from homology"/>
<dbReference type="NCBIfam" id="TIGR00499">
    <property type="entry name" value="lysS_bact"/>
    <property type="match status" value="1"/>
</dbReference>
<dbReference type="InterPro" id="IPR018149">
    <property type="entry name" value="Lys-tRNA-synth_II_C"/>
</dbReference>
<comment type="cofactor">
    <cofactor evidence="13 14">
        <name>Mg(2+)</name>
        <dbReference type="ChEBI" id="CHEBI:18420"/>
    </cofactor>
    <text evidence="13 14">Binds 3 Mg(2+) ions per subunit.</text>
</comment>
<comment type="subcellular location">
    <subcellularLocation>
        <location evidence="1 13">Cytoplasm</location>
    </subcellularLocation>
</comment>
<evidence type="ECO:0000256" key="2">
    <source>
        <dbReference type="ARBA" id="ARBA00008226"/>
    </source>
</evidence>
<feature type="binding site" evidence="13">
    <location>
        <position position="409"/>
    </location>
    <ligand>
        <name>Mg(2+)</name>
        <dbReference type="ChEBI" id="CHEBI:18420"/>
        <label>2</label>
    </ligand>
</feature>
<dbReference type="Proteomes" id="UP000198636">
    <property type="component" value="Unassembled WGS sequence"/>
</dbReference>
<evidence type="ECO:0000259" key="15">
    <source>
        <dbReference type="PROSITE" id="PS50862"/>
    </source>
</evidence>
<dbReference type="STRING" id="1120976.SAMN03080606_03455"/>
<dbReference type="InterPro" id="IPR045864">
    <property type="entry name" value="aa-tRNA-synth_II/BPL/LPL"/>
</dbReference>
<dbReference type="InterPro" id="IPR044136">
    <property type="entry name" value="Lys-tRNA-ligase_II_N"/>
</dbReference>
<dbReference type="CDD" id="cd00775">
    <property type="entry name" value="LysRS_core"/>
    <property type="match status" value="1"/>
</dbReference>
<evidence type="ECO:0000256" key="4">
    <source>
        <dbReference type="ARBA" id="ARBA00022490"/>
    </source>
</evidence>
<evidence type="ECO:0000256" key="8">
    <source>
        <dbReference type="ARBA" id="ARBA00022840"/>
    </source>
</evidence>
<feature type="domain" description="Aminoacyl-transfer RNA synthetases class-II family profile" evidence="15">
    <location>
        <begin position="174"/>
        <end position="490"/>
    </location>
</feature>
<dbReference type="InterPro" id="IPR004365">
    <property type="entry name" value="NA-bd_OB_tRNA"/>
</dbReference>
<evidence type="ECO:0000256" key="12">
    <source>
        <dbReference type="ARBA" id="ARBA00048573"/>
    </source>
</evidence>
<dbReference type="GO" id="GO:0000287">
    <property type="term" value="F:magnesium ion binding"/>
    <property type="evidence" value="ECO:0007669"/>
    <property type="project" value="UniProtKB-UniRule"/>
</dbReference>
<dbReference type="Gene3D" id="2.40.50.140">
    <property type="entry name" value="Nucleic acid-binding proteins"/>
    <property type="match status" value="1"/>
</dbReference>
<keyword evidence="8 13" id="KW-0067">ATP-binding</keyword>
<protein>
    <recommendedName>
        <fullName evidence="13">Lysine--tRNA ligase</fullName>
        <ecNumber evidence="13">6.1.1.6</ecNumber>
    </recommendedName>
    <alternativeName>
        <fullName evidence="13">Lysyl-tRNA synthetase</fullName>
        <shortName evidence="13">LysRS</shortName>
    </alternativeName>
</protein>
<dbReference type="NCBIfam" id="NF001756">
    <property type="entry name" value="PRK00484.1"/>
    <property type="match status" value="1"/>
</dbReference>
<dbReference type="RefSeq" id="WP_091545997.1">
    <property type="nucleotide sequence ID" value="NZ_FMUS01000027.1"/>
</dbReference>
<evidence type="ECO:0000256" key="14">
    <source>
        <dbReference type="RuleBase" id="RU000336"/>
    </source>
</evidence>
<dbReference type="Pfam" id="PF00152">
    <property type="entry name" value="tRNA-synt_2"/>
    <property type="match status" value="1"/>
</dbReference>
<dbReference type="InterPro" id="IPR002313">
    <property type="entry name" value="Lys-tRNA-ligase_II"/>
</dbReference>
<evidence type="ECO:0000256" key="13">
    <source>
        <dbReference type="HAMAP-Rule" id="MF_00252"/>
    </source>
</evidence>
<gene>
    <name evidence="13" type="primary">lysS</name>
    <name evidence="16" type="ORF">SAMN03080606_03455</name>
</gene>
<evidence type="ECO:0000256" key="9">
    <source>
        <dbReference type="ARBA" id="ARBA00022842"/>
    </source>
</evidence>
<sequence>MTNEEQNLNELLIIRREKLKHLQDIGKDPFKVEKVHVTHLSKEIIDNFDSLEGKSVTIAGRLMAKRGHGKASFVNVQDNEGRIQSYVREDRIGTEDYELFVAYDIGDIVEINGEVFKTNKGEISIKATTVRLLSKSLQILPEKWHGLKDQDLRYRQRYVDLIVNPEVKETFLKRNKIIKAVREFLDDKGYLEVETPILTTIAGGAAARPFITHHNTLDLDMQLRIANELYLKRLIVGGFDKVYEMGKMFRNEGISIKHNPEFTNMELYAAYNDYHDMMEITENLVAYCAEKVHGTTVINYQGVEIDFKPPWKRASMHDLVEEKTGINFYEVATDEEARKIAKEKLHLDVENRMTRGHLVALAFEEFCEKDLIQPTFVLHHPVEISPLAKRNPDNPLITNRFEAFANTWEIANAFSELNDPIDQKERFEEQLRQKEAGDDEAHPMDLDFVNALEVGLPPTGGLGIGIDRMIMLLTDSPSIRDIILFPTMKPIE</sequence>
<dbReference type="InterPro" id="IPR006195">
    <property type="entry name" value="aa-tRNA-synth_II"/>
</dbReference>
<dbReference type="InterPro" id="IPR034762">
    <property type="entry name" value="Lys-tRNA-ligase_II_bac/euk"/>
</dbReference>
<evidence type="ECO:0000256" key="3">
    <source>
        <dbReference type="ARBA" id="ARBA00011738"/>
    </source>
</evidence>
<accession>A0A1G5KGH9</accession>
<evidence type="ECO:0000313" key="17">
    <source>
        <dbReference type="Proteomes" id="UP000198636"/>
    </source>
</evidence>
<dbReference type="EC" id="6.1.1.6" evidence="13"/>
<name>A0A1G5KGH9_9FIRM</name>
<evidence type="ECO:0000256" key="6">
    <source>
        <dbReference type="ARBA" id="ARBA00022723"/>
    </source>
</evidence>
<comment type="catalytic activity">
    <reaction evidence="12 13 14">
        <text>tRNA(Lys) + L-lysine + ATP = L-lysyl-tRNA(Lys) + AMP + diphosphate</text>
        <dbReference type="Rhea" id="RHEA:20792"/>
        <dbReference type="Rhea" id="RHEA-COMP:9696"/>
        <dbReference type="Rhea" id="RHEA-COMP:9697"/>
        <dbReference type="ChEBI" id="CHEBI:30616"/>
        <dbReference type="ChEBI" id="CHEBI:32551"/>
        <dbReference type="ChEBI" id="CHEBI:33019"/>
        <dbReference type="ChEBI" id="CHEBI:78442"/>
        <dbReference type="ChEBI" id="CHEBI:78529"/>
        <dbReference type="ChEBI" id="CHEBI:456215"/>
        <dbReference type="EC" id="6.1.1.6"/>
    </reaction>
</comment>
<dbReference type="GO" id="GO:0005524">
    <property type="term" value="F:ATP binding"/>
    <property type="evidence" value="ECO:0007669"/>
    <property type="project" value="UniProtKB-UniRule"/>
</dbReference>
<dbReference type="GO" id="GO:0005829">
    <property type="term" value="C:cytosol"/>
    <property type="evidence" value="ECO:0007669"/>
    <property type="project" value="TreeGrafter"/>
</dbReference>
<dbReference type="GO" id="GO:0140096">
    <property type="term" value="F:catalytic activity, acting on a protein"/>
    <property type="evidence" value="ECO:0007669"/>
    <property type="project" value="UniProtKB-ARBA"/>
</dbReference>
<dbReference type="AlphaFoldDB" id="A0A1G5KGH9"/>
<keyword evidence="6 13" id="KW-0479">Metal-binding</keyword>
<dbReference type="FunFam" id="3.30.930.10:FF:000001">
    <property type="entry name" value="Lysine--tRNA ligase"/>
    <property type="match status" value="1"/>
</dbReference>
<dbReference type="PANTHER" id="PTHR42918:SF15">
    <property type="entry name" value="LYSINE--TRNA LIGASE, CHLOROPLASTIC_MITOCHONDRIAL"/>
    <property type="match status" value="1"/>
</dbReference>
<dbReference type="Pfam" id="PF01336">
    <property type="entry name" value="tRNA_anti-codon"/>
    <property type="match status" value="1"/>
</dbReference>
<dbReference type="GO" id="GO:0006430">
    <property type="term" value="P:lysyl-tRNA aminoacylation"/>
    <property type="evidence" value="ECO:0007669"/>
    <property type="project" value="UniProtKB-UniRule"/>
</dbReference>
<keyword evidence="17" id="KW-1185">Reference proteome</keyword>
<evidence type="ECO:0000256" key="11">
    <source>
        <dbReference type="ARBA" id="ARBA00023146"/>
    </source>
</evidence>
<dbReference type="InterPro" id="IPR004364">
    <property type="entry name" value="Aa-tRNA-synt_II"/>
</dbReference>
<dbReference type="SUPFAM" id="SSF50249">
    <property type="entry name" value="Nucleic acid-binding proteins"/>
    <property type="match status" value="1"/>
</dbReference>
<keyword evidence="9 13" id="KW-0460">Magnesium</keyword>
<dbReference type="GO" id="GO:0004824">
    <property type="term" value="F:lysine-tRNA ligase activity"/>
    <property type="evidence" value="ECO:0007669"/>
    <property type="project" value="UniProtKB-UniRule"/>
</dbReference>
<dbReference type="CDD" id="cd04322">
    <property type="entry name" value="LysRS_N"/>
    <property type="match status" value="1"/>
</dbReference>
<keyword evidence="5 13" id="KW-0436">Ligase</keyword>
<comment type="similarity">
    <text evidence="2 13">Belongs to the class-II aminoacyl-tRNA synthetase family.</text>
</comment>
<evidence type="ECO:0000256" key="10">
    <source>
        <dbReference type="ARBA" id="ARBA00022917"/>
    </source>
</evidence>
<dbReference type="Gene3D" id="3.30.930.10">
    <property type="entry name" value="Bira Bifunctional Protein, Domain 2"/>
    <property type="match status" value="1"/>
</dbReference>
<dbReference type="PRINTS" id="PR00982">
    <property type="entry name" value="TRNASYNTHLYS"/>
</dbReference>
<comment type="subunit">
    <text evidence="3 13">Homodimer.</text>
</comment>
<dbReference type="GO" id="GO:0016740">
    <property type="term" value="F:transferase activity"/>
    <property type="evidence" value="ECO:0007669"/>
    <property type="project" value="UniProtKB-ARBA"/>
</dbReference>
<organism evidence="16 17">
    <name type="scientific">Alkaliphilus peptidifermentans DSM 18978</name>
    <dbReference type="NCBI Taxonomy" id="1120976"/>
    <lineage>
        <taxon>Bacteria</taxon>
        <taxon>Bacillati</taxon>
        <taxon>Bacillota</taxon>
        <taxon>Clostridia</taxon>
        <taxon>Peptostreptococcales</taxon>
        <taxon>Natronincolaceae</taxon>
        <taxon>Alkaliphilus</taxon>
    </lineage>
</organism>